<dbReference type="GO" id="GO:0016579">
    <property type="term" value="P:protein deubiquitination"/>
    <property type="evidence" value="ECO:0007669"/>
    <property type="project" value="TreeGrafter"/>
</dbReference>
<evidence type="ECO:0000256" key="4">
    <source>
        <dbReference type="ARBA" id="ARBA00022801"/>
    </source>
</evidence>
<keyword evidence="4 6" id="KW-0378">Hydrolase</keyword>
<organism evidence="8 9">
    <name type="scientific">Marchantia polymorpha subsp. ruderalis</name>
    <dbReference type="NCBI Taxonomy" id="1480154"/>
    <lineage>
        <taxon>Eukaryota</taxon>
        <taxon>Viridiplantae</taxon>
        <taxon>Streptophyta</taxon>
        <taxon>Embryophyta</taxon>
        <taxon>Marchantiophyta</taxon>
        <taxon>Marchantiopsida</taxon>
        <taxon>Marchantiidae</taxon>
        <taxon>Marchantiales</taxon>
        <taxon>Marchantiaceae</taxon>
        <taxon>Marchantia</taxon>
    </lineage>
</organism>
<comment type="catalytic activity">
    <reaction evidence="1 6">
        <text>Thiol-dependent hydrolysis of ester, thioester, amide, peptide and isopeptide bonds formed by the C-terminal Gly of ubiquitin (a 76-residue protein attached to proteins as an intracellular targeting signal).</text>
        <dbReference type="EC" id="3.4.19.12"/>
    </reaction>
</comment>
<dbReference type="InterPro" id="IPR003323">
    <property type="entry name" value="OTU_dom"/>
</dbReference>
<proteinExistence type="predicted"/>
<keyword evidence="9" id="KW-1185">Reference proteome</keyword>
<dbReference type="CDD" id="cd22793">
    <property type="entry name" value="OTU_plant_OTU1_2-like"/>
    <property type="match status" value="1"/>
</dbReference>
<feature type="domain" description="OTU" evidence="7">
    <location>
        <begin position="54"/>
        <end position="199"/>
    </location>
</feature>
<dbReference type="SUPFAM" id="SSF54001">
    <property type="entry name" value="Cysteine proteinases"/>
    <property type="match status" value="1"/>
</dbReference>
<evidence type="ECO:0000256" key="1">
    <source>
        <dbReference type="ARBA" id="ARBA00000707"/>
    </source>
</evidence>
<dbReference type="EMBL" id="LVLJ01000312">
    <property type="protein sequence ID" value="OAE34787.1"/>
    <property type="molecule type" value="Genomic_DNA"/>
</dbReference>
<dbReference type="GO" id="GO:0004843">
    <property type="term" value="F:cysteine-type deubiquitinase activity"/>
    <property type="evidence" value="ECO:0007669"/>
    <property type="project" value="UniProtKB-UniRule"/>
</dbReference>
<comment type="caution">
    <text evidence="8">The sequence shown here is derived from an EMBL/GenBank/DDBJ whole genome shotgun (WGS) entry which is preliminary data.</text>
</comment>
<evidence type="ECO:0000256" key="2">
    <source>
        <dbReference type="ARBA" id="ARBA00022670"/>
    </source>
</evidence>
<comment type="function">
    <text evidence="6">Hydrolase that can remove conjugated ubiquitin from proteins and may therefore play an important regulatory role at the level of protein turnover by preventing degradation.</text>
</comment>
<dbReference type="PROSITE" id="PS50802">
    <property type="entry name" value="OTU"/>
    <property type="match status" value="1"/>
</dbReference>
<gene>
    <name evidence="8" type="ORF">AXG93_2528s1530</name>
</gene>
<evidence type="ECO:0000256" key="6">
    <source>
        <dbReference type="RuleBase" id="RU367104"/>
    </source>
</evidence>
<dbReference type="GO" id="GO:0036503">
    <property type="term" value="P:ERAD pathway"/>
    <property type="evidence" value="ECO:0007669"/>
    <property type="project" value="TreeGrafter"/>
</dbReference>
<dbReference type="GO" id="GO:0005829">
    <property type="term" value="C:cytosol"/>
    <property type="evidence" value="ECO:0007669"/>
    <property type="project" value="TreeGrafter"/>
</dbReference>
<evidence type="ECO:0000256" key="5">
    <source>
        <dbReference type="ARBA" id="ARBA00022807"/>
    </source>
</evidence>
<evidence type="ECO:0000313" key="8">
    <source>
        <dbReference type="EMBL" id="OAE34787.1"/>
    </source>
</evidence>
<evidence type="ECO:0000256" key="3">
    <source>
        <dbReference type="ARBA" id="ARBA00022786"/>
    </source>
</evidence>
<dbReference type="PANTHER" id="PTHR13312:SF0">
    <property type="entry name" value="UBIQUITIN THIOESTERASE OTU1"/>
    <property type="match status" value="1"/>
</dbReference>
<keyword evidence="2" id="KW-0645">Protease</keyword>
<comment type="subcellular location">
    <subcellularLocation>
        <location evidence="6">Cytoplasm</location>
    </subcellularLocation>
</comment>
<dbReference type="InterPro" id="IPR057766">
    <property type="entry name" value="Znf-C2H2_OTU1-like_C"/>
</dbReference>
<reference evidence="8" key="1">
    <citation type="submission" date="2016-03" db="EMBL/GenBank/DDBJ databases">
        <title>Mechanisms controlling the formation of the plant cell surface in tip-growing cells are functionally conserved among land plants.</title>
        <authorList>
            <person name="Honkanen S."/>
            <person name="Jones V.A."/>
            <person name="Morieri G."/>
            <person name="Champion C."/>
            <person name="Hetherington A.J."/>
            <person name="Kelly S."/>
            <person name="Saint-Marcoux D."/>
            <person name="Proust H."/>
            <person name="Prescott H."/>
            <person name="Dolan L."/>
        </authorList>
    </citation>
    <scope>NUCLEOTIDE SEQUENCE [LARGE SCALE GENOMIC DNA]</scope>
    <source>
        <tissue evidence="8">Whole gametophyte</tissue>
    </source>
</reference>
<evidence type="ECO:0000313" key="9">
    <source>
        <dbReference type="Proteomes" id="UP000077202"/>
    </source>
</evidence>
<dbReference type="Gene3D" id="3.90.70.80">
    <property type="match status" value="1"/>
</dbReference>
<dbReference type="GO" id="GO:0030968">
    <property type="term" value="P:endoplasmic reticulum unfolded protein response"/>
    <property type="evidence" value="ECO:0007669"/>
    <property type="project" value="TreeGrafter"/>
</dbReference>
<keyword evidence="5 6" id="KW-0788">Thiol protease</keyword>
<dbReference type="PROSITE" id="PS00028">
    <property type="entry name" value="ZINC_FINGER_C2H2_1"/>
    <property type="match status" value="1"/>
</dbReference>
<sequence>MPRNLGLGVSPKAWNIANQVFRDGKPEAAARAVDRSADAKAAGGRGTRTMDGVVLRRIIPSDNSCLFNAIGYSSPPFLFPVRDFHFIPILGMDGYVMEHNLSKAPELRQVIAATVISDPVTYTEAFLGKPNEEYCQWILNPDKWGGAIELAILSDHYGREIAAYDIQTTRCDLYGQGKGLNERVMVIYDGLHYDALAMAPFEEAPMEVDQTIFNVDKHGQIGIAAKLAERLVEESHRARKFTDTGNFTLRCGVCQKGVVGQKEAVEHAKVTGHTNFQEYR</sequence>
<protein>
    <recommendedName>
        <fullName evidence="6">Ubiquitin thioesterase OTU</fullName>
        <ecNumber evidence="6">3.4.19.12</ecNumber>
    </recommendedName>
</protein>
<dbReference type="InterPro" id="IPR013087">
    <property type="entry name" value="Znf_C2H2_type"/>
</dbReference>
<dbReference type="EC" id="3.4.19.12" evidence="6"/>
<dbReference type="PANTHER" id="PTHR13312">
    <property type="entry name" value="HIV-INDUCED PROTEIN-7-LIKE PROTEASE"/>
    <property type="match status" value="1"/>
</dbReference>
<dbReference type="InterPro" id="IPR038765">
    <property type="entry name" value="Papain-like_cys_pep_sf"/>
</dbReference>
<dbReference type="FunFam" id="3.90.70.80:FF:000017">
    <property type="entry name" value="ubiquitin thioesterase OTU1"/>
    <property type="match status" value="1"/>
</dbReference>
<dbReference type="Pfam" id="PF24560">
    <property type="entry name" value="zf-C2H2_OTU1_C"/>
    <property type="match status" value="1"/>
</dbReference>
<name>A0A176WNU7_MARPO</name>
<keyword evidence="3 6" id="KW-0833">Ubl conjugation pathway</keyword>
<keyword evidence="6" id="KW-0963">Cytoplasm</keyword>
<accession>A0A176WNU7</accession>
<evidence type="ECO:0000259" key="7">
    <source>
        <dbReference type="PROSITE" id="PS50802"/>
    </source>
</evidence>
<dbReference type="GO" id="GO:0005634">
    <property type="term" value="C:nucleus"/>
    <property type="evidence" value="ECO:0007669"/>
    <property type="project" value="TreeGrafter"/>
</dbReference>
<dbReference type="AlphaFoldDB" id="A0A176WNU7"/>
<dbReference type="Proteomes" id="UP000077202">
    <property type="component" value="Unassembled WGS sequence"/>
</dbReference>